<name>A0ABR8DW91_9NOSO</name>
<keyword evidence="3" id="KW-1185">Reference proteome</keyword>
<evidence type="ECO:0000313" key="3">
    <source>
        <dbReference type="Proteomes" id="UP000623440"/>
    </source>
</evidence>
<dbReference type="RefSeq" id="WP_190944152.1">
    <property type="nucleotide sequence ID" value="NZ_JACJSI010000104.1"/>
</dbReference>
<protein>
    <submittedName>
        <fullName evidence="2">Uncharacterized protein</fullName>
    </submittedName>
</protein>
<gene>
    <name evidence="2" type="ORF">H6G97_30155</name>
</gene>
<feature type="region of interest" description="Disordered" evidence="1">
    <location>
        <begin position="1"/>
        <end position="63"/>
    </location>
</feature>
<evidence type="ECO:0000313" key="2">
    <source>
        <dbReference type="EMBL" id="MBD2533590.1"/>
    </source>
</evidence>
<proteinExistence type="predicted"/>
<organism evidence="2 3">
    <name type="scientific">Nostoc flagelliforme FACHB-838</name>
    <dbReference type="NCBI Taxonomy" id="2692904"/>
    <lineage>
        <taxon>Bacteria</taxon>
        <taxon>Bacillati</taxon>
        <taxon>Cyanobacteriota</taxon>
        <taxon>Cyanophyceae</taxon>
        <taxon>Nostocales</taxon>
        <taxon>Nostocaceae</taxon>
        <taxon>Nostoc</taxon>
    </lineage>
</organism>
<evidence type="ECO:0000256" key="1">
    <source>
        <dbReference type="SAM" id="MobiDB-lite"/>
    </source>
</evidence>
<accession>A0ABR8DW91</accession>
<sequence>MSNPKPSPFKKLFETKEEPEQEPELPTEATTESNVTQIPTPLAPAPIQEEPRKRGRPATGKRSDDAWIGRTYYVKRSTDLDVEEELLKLKRRGVEIDKSELVDFLMAVWVKWQQGENIDLLIDEFTPRRNSKLD</sequence>
<reference evidence="2 3" key="1">
    <citation type="journal article" date="2020" name="ISME J.">
        <title>Comparative genomics reveals insights into cyanobacterial evolution and habitat adaptation.</title>
        <authorList>
            <person name="Chen M.Y."/>
            <person name="Teng W.K."/>
            <person name="Zhao L."/>
            <person name="Hu C.X."/>
            <person name="Zhou Y.K."/>
            <person name="Han B.P."/>
            <person name="Song L.R."/>
            <person name="Shu W.S."/>
        </authorList>
    </citation>
    <scope>NUCLEOTIDE SEQUENCE [LARGE SCALE GENOMIC DNA]</scope>
    <source>
        <strain evidence="2 3">FACHB-838</strain>
    </source>
</reference>
<comment type="caution">
    <text evidence="2">The sequence shown here is derived from an EMBL/GenBank/DDBJ whole genome shotgun (WGS) entry which is preliminary data.</text>
</comment>
<dbReference type="Proteomes" id="UP000623440">
    <property type="component" value="Unassembled WGS sequence"/>
</dbReference>
<dbReference type="EMBL" id="JACJSI010000104">
    <property type="protein sequence ID" value="MBD2533590.1"/>
    <property type="molecule type" value="Genomic_DNA"/>
</dbReference>